<proteinExistence type="predicted"/>
<evidence type="ECO:0000313" key="3">
    <source>
        <dbReference type="Proteomes" id="UP000647017"/>
    </source>
</evidence>
<evidence type="ECO:0000256" key="1">
    <source>
        <dbReference type="SAM" id="MobiDB-lite"/>
    </source>
</evidence>
<dbReference type="Proteomes" id="UP000647017">
    <property type="component" value="Unassembled WGS sequence"/>
</dbReference>
<keyword evidence="3" id="KW-1185">Reference proteome</keyword>
<gene>
    <name evidence="2" type="ORF">Van01_13200</name>
</gene>
<dbReference type="EMBL" id="BOOZ01000005">
    <property type="protein sequence ID" value="GIJ08106.1"/>
    <property type="molecule type" value="Genomic_DNA"/>
</dbReference>
<sequence>MQFGGDRALWLRVSSICDRPTYDGWIWLAGYAINPTTGEALARREVFARIAGLQINPQLPAGPSGTARQTTRRRGV</sequence>
<organism evidence="2 3">
    <name type="scientific">Micromonospora andamanensis</name>
    <dbReference type="NCBI Taxonomy" id="1287068"/>
    <lineage>
        <taxon>Bacteria</taxon>
        <taxon>Bacillati</taxon>
        <taxon>Actinomycetota</taxon>
        <taxon>Actinomycetes</taxon>
        <taxon>Micromonosporales</taxon>
        <taxon>Micromonosporaceae</taxon>
        <taxon>Micromonospora</taxon>
    </lineage>
</organism>
<name>A0ABQ4HRE5_9ACTN</name>
<reference evidence="2 3" key="1">
    <citation type="submission" date="2021-01" db="EMBL/GenBank/DDBJ databases">
        <title>Whole genome shotgun sequence of Verrucosispora andamanensis NBRC 109075.</title>
        <authorList>
            <person name="Komaki H."/>
            <person name="Tamura T."/>
        </authorList>
    </citation>
    <scope>NUCLEOTIDE SEQUENCE [LARGE SCALE GENOMIC DNA]</scope>
    <source>
        <strain evidence="2 3">NBRC 109075</strain>
    </source>
</reference>
<evidence type="ECO:0000313" key="2">
    <source>
        <dbReference type="EMBL" id="GIJ08106.1"/>
    </source>
</evidence>
<protein>
    <submittedName>
        <fullName evidence="2">Uncharacterized protein</fullName>
    </submittedName>
</protein>
<feature type="region of interest" description="Disordered" evidence="1">
    <location>
        <begin position="57"/>
        <end position="76"/>
    </location>
</feature>
<comment type="caution">
    <text evidence="2">The sequence shown here is derived from an EMBL/GenBank/DDBJ whole genome shotgun (WGS) entry which is preliminary data.</text>
</comment>
<accession>A0ABQ4HRE5</accession>